<proteinExistence type="predicted"/>
<organism evidence="2 3">
    <name type="scientific">Tenacibaculum holothuriorum</name>
    <dbReference type="NCBI Taxonomy" id="1635173"/>
    <lineage>
        <taxon>Bacteria</taxon>
        <taxon>Pseudomonadati</taxon>
        <taxon>Bacteroidota</taxon>
        <taxon>Flavobacteriia</taxon>
        <taxon>Flavobacteriales</taxon>
        <taxon>Flavobacteriaceae</taxon>
        <taxon>Tenacibaculum</taxon>
    </lineage>
</organism>
<dbReference type="Proteomes" id="UP000194221">
    <property type="component" value="Unassembled WGS sequence"/>
</dbReference>
<dbReference type="Pfam" id="PF00535">
    <property type="entry name" value="Glycos_transf_2"/>
    <property type="match status" value="1"/>
</dbReference>
<evidence type="ECO:0000259" key="1">
    <source>
        <dbReference type="Pfam" id="PF00535"/>
    </source>
</evidence>
<dbReference type="EMBL" id="LAPZ01000005">
    <property type="protein sequence ID" value="OSY88148.1"/>
    <property type="molecule type" value="Genomic_DNA"/>
</dbReference>
<dbReference type="InterPro" id="IPR029044">
    <property type="entry name" value="Nucleotide-diphossugar_trans"/>
</dbReference>
<name>A0A1Y2PEP8_9FLAO</name>
<dbReference type="PANTHER" id="PTHR22916:SF3">
    <property type="entry name" value="UDP-GLCNAC:BETAGAL BETA-1,3-N-ACETYLGLUCOSAMINYLTRANSFERASE-LIKE PROTEIN 1"/>
    <property type="match status" value="1"/>
</dbReference>
<feature type="domain" description="Glycosyltransferase 2-like" evidence="1">
    <location>
        <begin position="4"/>
        <end position="150"/>
    </location>
</feature>
<reference evidence="2 3" key="1">
    <citation type="submission" date="2015-03" db="EMBL/GenBank/DDBJ databases">
        <title>Genome sequence of Tenacibaculum sp. S2-2, isolated from intestinal microbiota of sea cucumber, Apostichopus japonicas.</title>
        <authorList>
            <person name="Shao Z."/>
            <person name="Wang L."/>
            <person name="Li X."/>
        </authorList>
    </citation>
    <scope>NUCLEOTIDE SEQUENCE [LARGE SCALE GENOMIC DNA]</scope>
    <source>
        <strain evidence="2 3">S2-2</strain>
    </source>
</reference>
<keyword evidence="3" id="KW-1185">Reference proteome</keyword>
<sequence length="287" mass="33065">MNVTIAIPFYNAEKFLPDAIKSVFAQTHKEWELLLIDDGSSDNSLAIANSVKDSRVKVFSDGKNKKLAGRLNEVTKMASYDFIVRMDADDLMMPNRVEKLVKIIKENKVDIVTSGVYSVLNDLSVIGVRGDDYDNASFKEILTKRKGVTHAALIARKEWYKRNIYDENLSVAQDLDLWLRSSKRNDLKIISISEPLYIYREENNVTTKKLLKAYKNERRMIRKYVGHYSLLIFKSYLKSIVVSILSVFGKVKILQKNRSKKEITQSELKLYKEAIKIIKETKVDGLR</sequence>
<dbReference type="InParanoid" id="A0A1Y2PEP8"/>
<dbReference type="PANTHER" id="PTHR22916">
    <property type="entry name" value="GLYCOSYLTRANSFERASE"/>
    <property type="match status" value="1"/>
</dbReference>
<protein>
    <submittedName>
        <fullName evidence="2">Glycosyltransferase</fullName>
    </submittedName>
</protein>
<comment type="caution">
    <text evidence="2">The sequence shown here is derived from an EMBL/GenBank/DDBJ whole genome shotgun (WGS) entry which is preliminary data.</text>
</comment>
<dbReference type="STRING" id="1635173.WH52_09025"/>
<dbReference type="InterPro" id="IPR001173">
    <property type="entry name" value="Glyco_trans_2-like"/>
</dbReference>
<dbReference type="AlphaFoldDB" id="A0A1Y2PEP8"/>
<dbReference type="Gene3D" id="3.90.550.10">
    <property type="entry name" value="Spore Coat Polysaccharide Biosynthesis Protein SpsA, Chain A"/>
    <property type="match status" value="1"/>
</dbReference>
<dbReference type="GO" id="GO:0016758">
    <property type="term" value="F:hexosyltransferase activity"/>
    <property type="evidence" value="ECO:0007669"/>
    <property type="project" value="UniProtKB-ARBA"/>
</dbReference>
<accession>A0A1Y2PEP8</accession>
<evidence type="ECO:0000313" key="3">
    <source>
        <dbReference type="Proteomes" id="UP000194221"/>
    </source>
</evidence>
<dbReference type="RefSeq" id="WP_086030625.1">
    <property type="nucleotide sequence ID" value="NZ_LAPZ01000005.1"/>
</dbReference>
<evidence type="ECO:0000313" key="2">
    <source>
        <dbReference type="EMBL" id="OSY88148.1"/>
    </source>
</evidence>
<gene>
    <name evidence="2" type="ORF">WH52_09025</name>
</gene>
<keyword evidence="2" id="KW-0808">Transferase</keyword>
<dbReference type="FunCoup" id="A0A1Y2PEP8">
    <property type="interactions" value="14"/>
</dbReference>
<dbReference type="OrthoDB" id="9815829at2"/>
<dbReference type="SUPFAM" id="SSF53448">
    <property type="entry name" value="Nucleotide-diphospho-sugar transferases"/>
    <property type="match status" value="1"/>
</dbReference>